<feature type="domain" description="DUF659" evidence="7">
    <location>
        <begin position="151"/>
        <end position="305"/>
    </location>
</feature>
<comment type="subcellular location">
    <subcellularLocation>
        <location evidence="1">Nucleus</location>
    </subcellularLocation>
</comment>
<keyword evidence="2" id="KW-0479">Metal-binding</keyword>
<evidence type="ECO:0000256" key="4">
    <source>
        <dbReference type="ARBA" id="ARBA00022833"/>
    </source>
</evidence>
<evidence type="ECO:0000313" key="9">
    <source>
        <dbReference type="EMBL" id="KAF4146317.1"/>
    </source>
</evidence>
<organism evidence="9 10">
    <name type="scientific">Phytophthora infestans</name>
    <name type="common">Potato late blight agent</name>
    <name type="synonym">Botrytis infestans</name>
    <dbReference type="NCBI Taxonomy" id="4787"/>
    <lineage>
        <taxon>Eukaryota</taxon>
        <taxon>Sar</taxon>
        <taxon>Stramenopiles</taxon>
        <taxon>Oomycota</taxon>
        <taxon>Peronosporomycetes</taxon>
        <taxon>Peronosporales</taxon>
        <taxon>Peronosporaceae</taxon>
        <taxon>Phytophthora</taxon>
    </lineage>
</organism>
<evidence type="ECO:0000259" key="7">
    <source>
        <dbReference type="Pfam" id="PF04937"/>
    </source>
</evidence>
<sequence>MGRKEEPIWAEFAVSRSKSETKQHPDVYCKHCNEVIMNAQPGRHLYPHIKYCGEASAQTKTKYGEVVAEKKRKAHLRSTADFVSPTKARRTSYSGSARQTPTKYDVNKTEEKEMHLDIARAFYTSGIPFRVIENADMRRALTRFRPSMKLPTRQSLATTLLDQVYTTEITRLAALLERQKRLTLVTDGWSNVNRESIINYVLSSPTMRPMMWSSGATGTEAHTGEYMASEISRVITEVEVVAGVGKVTAVVSDNAANMKKAGKLVELKHPGVVFSGCAAHAVNLLLKDIFKIDFFASTLKKAVKIVKFVRARHLLLGRIRAERGQVKKCVKAGELSTPVSTRWYAQEKCIKSVVRNKVPLTAAFNDPELMKHYTDKDTTNKLNVVREILEDNQFWTNAKLILRLTKPITRVLAAFETDSCSNSMILHEFDRLKNAQEFNTNAAGLTSFSVRERIVKLVDERWKFISPPSNVTAIAHLMDLSQQTSVFKGNSLRDTVADAVALAERFGLPPEQSSADFRSLLLNFVALKKSWSAGQREEASADPPLHWWLLDEDFCNLHAFAERVLSIPTSSAASERLWSTQGFTHTKLRNRLRVATVEKLSFI</sequence>
<dbReference type="AlphaFoldDB" id="A0A8S9V2M6"/>
<dbReference type="InterPro" id="IPR007021">
    <property type="entry name" value="DUF659"/>
</dbReference>
<dbReference type="Proteomes" id="UP000704712">
    <property type="component" value="Unassembled WGS sequence"/>
</dbReference>
<dbReference type="SUPFAM" id="SSF53098">
    <property type="entry name" value="Ribonuclease H-like"/>
    <property type="match status" value="1"/>
</dbReference>
<evidence type="ECO:0000259" key="8">
    <source>
        <dbReference type="Pfam" id="PF05699"/>
    </source>
</evidence>
<dbReference type="GO" id="GO:0008270">
    <property type="term" value="F:zinc ion binding"/>
    <property type="evidence" value="ECO:0007669"/>
    <property type="project" value="UniProtKB-KW"/>
</dbReference>
<name>A0A8S9V2M6_PHYIN</name>
<dbReference type="GO" id="GO:0005634">
    <property type="term" value="C:nucleus"/>
    <property type="evidence" value="ECO:0007669"/>
    <property type="project" value="UniProtKB-SubCell"/>
</dbReference>
<protein>
    <submittedName>
        <fullName evidence="9">HAT family C-terminal dimerization region</fullName>
    </submittedName>
</protein>
<proteinExistence type="predicted"/>
<dbReference type="Pfam" id="PF04937">
    <property type="entry name" value="DUF659"/>
    <property type="match status" value="1"/>
</dbReference>
<reference evidence="9" key="1">
    <citation type="submission" date="2020-03" db="EMBL/GenBank/DDBJ databases">
        <title>Hybrid Assembly of Korean Phytophthora infestans isolates.</title>
        <authorList>
            <person name="Prokchorchik M."/>
            <person name="Lee Y."/>
            <person name="Seo J."/>
            <person name="Cho J.-H."/>
            <person name="Park Y.-E."/>
            <person name="Jang D.-C."/>
            <person name="Im J.-S."/>
            <person name="Choi J.-G."/>
            <person name="Park H.-J."/>
            <person name="Lee G.-B."/>
            <person name="Lee Y.-G."/>
            <person name="Hong S.-Y."/>
            <person name="Cho K."/>
            <person name="Sohn K.H."/>
        </authorList>
    </citation>
    <scope>NUCLEOTIDE SEQUENCE</scope>
    <source>
        <strain evidence="9">KR_2_A2</strain>
    </source>
</reference>
<dbReference type="PANTHER" id="PTHR46481">
    <property type="entry name" value="ZINC FINGER BED DOMAIN-CONTAINING PROTEIN 4"/>
    <property type="match status" value="1"/>
</dbReference>
<keyword evidence="4" id="KW-0862">Zinc</keyword>
<keyword evidence="3" id="KW-0863">Zinc-finger</keyword>
<evidence type="ECO:0000313" key="10">
    <source>
        <dbReference type="Proteomes" id="UP000704712"/>
    </source>
</evidence>
<feature type="compositionally biased region" description="Polar residues" evidence="6">
    <location>
        <begin position="91"/>
        <end position="102"/>
    </location>
</feature>
<dbReference type="PANTHER" id="PTHR46481:SF10">
    <property type="entry name" value="ZINC FINGER BED DOMAIN-CONTAINING PROTEIN 39"/>
    <property type="match status" value="1"/>
</dbReference>
<feature type="domain" description="HAT C-terminal dimerisation" evidence="8">
    <location>
        <begin position="543"/>
        <end position="603"/>
    </location>
</feature>
<dbReference type="EMBL" id="JAACNO010000621">
    <property type="protein sequence ID" value="KAF4146317.1"/>
    <property type="molecule type" value="Genomic_DNA"/>
</dbReference>
<dbReference type="InterPro" id="IPR052035">
    <property type="entry name" value="ZnF_BED_domain_contain"/>
</dbReference>
<evidence type="ECO:0000256" key="3">
    <source>
        <dbReference type="ARBA" id="ARBA00022771"/>
    </source>
</evidence>
<comment type="caution">
    <text evidence="9">The sequence shown here is derived from an EMBL/GenBank/DDBJ whole genome shotgun (WGS) entry which is preliminary data.</text>
</comment>
<evidence type="ECO:0000256" key="5">
    <source>
        <dbReference type="ARBA" id="ARBA00023242"/>
    </source>
</evidence>
<accession>A0A8S9V2M6</accession>
<dbReference type="GO" id="GO:0046983">
    <property type="term" value="F:protein dimerization activity"/>
    <property type="evidence" value="ECO:0007669"/>
    <property type="project" value="InterPro"/>
</dbReference>
<evidence type="ECO:0000256" key="6">
    <source>
        <dbReference type="SAM" id="MobiDB-lite"/>
    </source>
</evidence>
<evidence type="ECO:0000256" key="1">
    <source>
        <dbReference type="ARBA" id="ARBA00004123"/>
    </source>
</evidence>
<evidence type="ECO:0000256" key="2">
    <source>
        <dbReference type="ARBA" id="ARBA00022723"/>
    </source>
</evidence>
<dbReference type="Pfam" id="PF05699">
    <property type="entry name" value="Dimer_Tnp_hAT"/>
    <property type="match status" value="1"/>
</dbReference>
<keyword evidence="5" id="KW-0539">Nucleus</keyword>
<gene>
    <name evidence="9" type="ORF">GN958_ATG04503</name>
</gene>
<feature type="region of interest" description="Disordered" evidence="6">
    <location>
        <begin position="85"/>
        <end position="104"/>
    </location>
</feature>
<dbReference type="InterPro" id="IPR008906">
    <property type="entry name" value="HATC_C_dom"/>
</dbReference>
<dbReference type="InterPro" id="IPR012337">
    <property type="entry name" value="RNaseH-like_sf"/>
</dbReference>